<evidence type="ECO:0008006" key="3">
    <source>
        <dbReference type="Google" id="ProtNLM"/>
    </source>
</evidence>
<dbReference type="AlphaFoldDB" id="A0A7S8CAA5"/>
<sequence>MRRHTNTPLQPTINNLSQAIFTVNRHAKTATNPTYLYSLKKVALERLISEGKAKKIGLHFSKNPKLAKQRSDVLVECGEYLFHIPPKKEDFQNLPHLGKLDQSFRNPKTRLSLTDAKYLLSTYTGHKENKNRFSNNHNTTYTKPVFKKLGESFR</sequence>
<dbReference type="RefSeq" id="WP_239673690.1">
    <property type="nucleotide sequence ID" value="NZ_CP049742.1"/>
</dbReference>
<accession>A0A7S8CAA5</accession>
<dbReference type="Proteomes" id="UP000593626">
    <property type="component" value="Chromosome"/>
</dbReference>
<dbReference type="EMBL" id="CP049742">
    <property type="protein sequence ID" value="QPC46166.1"/>
    <property type="molecule type" value="Genomic_DNA"/>
</dbReference>
<dbReference type="KEGG" id="mcui:G8O30_03925"/>
<dbReference type="InterPro" id="IPR025552">
    <property type="entry name" value="YkyB"/>
</dbReference>
<proteinExistence type="predicted"/>
<dbReference type="Pfam" id="PF14177">
    <property type="entry name" value="YkyB"/>
    <property type="match status" value="1"/>
</dbReference>
<gene>
    <name evidence="1" type="ORF">G8O30_03925</name>
</gene>
<evidence type="ECO:0000313" key="1">
    <source>
        <dbReference type="EMBL" id="QPC46166.1"/>
    </source>
</evidence>
<organism evidence="1 2">
    <name type="scientific">Mangrovibacillus cuniculi</name>
    <dbReference type="NCBI Taxonomy" id="2593652"/>
    <lineage>
        <taxon>Bacteria</taxon>
        <taxon>Bacillati</taxon>
        <taxon>Bacillota</taxon>
        <taxon>Bacilli</taxon>
        <taxon>Bacillales</taxon>
        <taxon>Bacillaceae</taxon>
        <taxon>Mangrovibacillus</taxon>
    </lineage>
</organism>
<name>A0A7S8CAA5_9BACI</name>
<evidence type="ECO:0000313" key="2">
    <source>
        <dbReference type="Proteomes" id="UP000593626"/>
    </source>
</evidence>
<keyword evidence="2" id="KW-1185">Reference proteome</keyword>
<reference evidence="1 2" key="1">
    <citation type="submission" date="2019-07" db="EMBL/GenBank/DDBJ databases">
        <title>Genome sequence of 2 isolates from Red Sea Mangroves.</title>
        <authorList>
            <person name="Sefrji F."/>
            <person name="Michoud G."/>
            <person name="Merlino G."/>
            <person name="Daffonchio D."/>
        </authorList>
    </citation>
    <scope>NUCLEOTIDE SEQUENCE [LARGE SCALE GENOMIC DNA]</scope>
    <source>
        <strain evidence="1 2">R1DC41</strain>
    </source>
</reference>
<protein>
    <recommendedName>
        <fullName evidence="3">YkyB-like protein</fullName>
    </recommendedName>
</protein>